<name>A0A1U9JTG2_9HYPH</name>
<gene>
    <name evidence="2" type="ORF">BHV28_04300</name>
</gene>
<evidence type="ECO:0000313" key="2">
    <source>
        <dbReference type="EMBL" id="AQS41143.1"/>
    </source>
</evidence>
<reference evidence="2 3" key="2">
    <citation type="journal article" date="2016" name="Sci. Rep.">
        <title>The genome of Rhizobiales bacteria in predatory ants reveals urease gene functions but no genes for nitrogen fixation.</title>
        <authorList>
            <person name="Neuvonen M.M."/>
            <person name="Tamarit D."/>
            <person name="Naslund K."/>
            <person name="Liebig J."/>
            <person name="Feldhaar H."/>
            <person name="Moran N.A."/>
            <person name="Guy L."/>
            <person name="Andersson S.G."/>
        </authorList>
    </citation>
    <scope>NUCLEOTIDE SEQUENCE [LARGE SCALE GENOMIC DNA]</scope>
    <source>
        <strain evidence="2 3">Hsal</strain>
    </source>
</reference>
<evidence type="ECO:0000256" key="1">
    <source>
        <dbReference type="SAM" id="Phobius"/>
    </source>
</evidence>
<keyword evidence="1" id="KW-0812">Transmembrane</keyword>
<sequence length="60" mass="6873">MVGHIAIAHPPRIRQAVDICAAVFSMIFLFWQALAYFMLSLHPEYFITLNGKEEYPCLST</sequence>
<dbReference type="AlphaFoldDB" id="A0A1U9JTG2"/>
<protein>
    <submittedName>
        <fullName evidence="2">Uncharacterized protein</fullName>
    </submittedName>
</protein>
<organism evidence="2 3">
    <name type="scientific">Candidatus Tokpelaia hoelldobleri</name>
    <dbReference type="NCBI Taxonomy" id="1902579"/>
    <lineage>
        <taxon>Bacteria</taxon>
        <taxon>Pseudomonadati</taxon>
        <taxon>Pseudomonadota</taxon>
        <taxon>Alphaproteobacteria</taxon>
        <taxon>Hyphomicrobiales</taxon>
        <taxon>Candidatus Tokpelaia</taxon>
    </lineage>
</organism>
<accession>A0A1U9JTG2</accession>
<dbReference type="Proteomes" id="UP000188912">
    <property type="component" value="Chromosome"/>
</dbReference>
<evidence type="ECO:0000313" key="3">
    <source>
        <dbReference type="Proteomes" id="UP000188912"/>
    </source>
</evidence>
<feature type="transmembrane region" description="Helical" evidence="1">
    <location>
        <begin position="19"/>
        <end position="39"/>
    </location>
</feature>
<keyword evidence="1" id="KW-1133">Transmembrane helix</keyword>
<keyword evidence="1" id="KW-0472">Membrane</keyword>
<dbReference type="KEGG" id="thd:BHV28_04300"/>
<proteinExistence type="predicted"/>
<keyword evidence="3" id="KW-1185">Reference proteome</keyword>
<reference evidence="2 3" key="1">
    <citation type="journal article" date="2010" name="Science">
        <title>Genomic comparison of the ants Camponotus floridanus and Harpegnathos saltator.</title>
        <authorList>
            <person name="Bonasio R."/>
            <person name="Zhang G."/>
            <person name="Ye C."/>
            <person name="Mutti N.S."/>
            <person name="Fang X."/>
            <person name="Qin N."/>
            <person name="Donahue G."/>
            <person name="Yang P."/>
            <person name="Li Q."/>
            <person name="Li C."/>
            <person name="Zhang P."/>
            <person name="Huang Z."/>
            <person name="Berger S.L."/>
            <person name="Reinberg D."/>
            <person name="Wang J."/>
            <person name="Liebig J."/>
        </authorList>
    </citation>
    <scope>NUCLEOTIDE SEQUENCE [LARGE SCALE GENOMIC DNA]</scope>
    <source>
        <strain evidence="2 3">Hsal</strain>
    </source>
</reference>
<dbReference type="EMBL" id="CP017315">
    <property type="protein sequence ID" value="AQS41143.1"/>
    <property type="molecule type" value="Genomic_DNA"/>
</dbReference>